<dbReference type="OrthoDB" id="9995804at2"/>
<sequence>MFDPSDLVVPDFPEGLTELYEFDLPAVAPVARSHEAVHIAELGGLTMAVVRVDASGRTAYQLYAVTAETWCLTGYFGLLVDALSELEVWRSFVGRGGSLELWKRQHADGVQVAAL</sequence>
<dbReference type="AlphaFoldDB" id="J4JUX7"/>
<name>J4JUX7_9MYCO</name>
<protein>
    <submittedName>
        <fullName evidence="1">Uncharacterized protein</fullName>
    </submittedName>
</protein>
<evidence type="ECO:0000313" key="1">
    <source>
        <dbReference type="EMBL" id="EJO88057.1"/>
    </source>
</evidence>
<evidence type="ECO:0000313" key="2">
    <source>
        <dbReference type="Proteomes" id="UP000006455"/>
    </source>
</evidence>
<organism evidence="1 2">
    <name type="scientific">Mycobacterium colombiense CECT 3035</name>
    <dbReference type="NCBI Taxonomy" id="1041522"/>
    <lineage>
        <taxon>Bacteria</taxon>
        <taxon>Bacillati</taxon>
        <taxon>Actinomycetota</taxon>
        <taxon>Actinomycetes</taxon>
        <taxon>Mycobacteriales</taxon>
        <taxon>Mycobacteriaceae</taxon>
        <taxon>Mycobacterium</taxon>
        <taxon>Mycobacterium avium complex (MAC)</taxon>
    </lineage>
</organism>
<dbReference type="Proteomes" id="UP000006455">
    <property type="component" value="Unassembled WGS sequence"/>
</dbReference>
<reference evidence="1 2" key="1">
    <citation type="journal article" date="2011" name="J. Bacteriol.">
        <title>Genome sequence of the Mycobacterium colombiense type strain, CECT 3035.</title>
        <authorList>
            <person name="Gonzalez-Perez M."/>
            <person name="Murcia M.I."/>
            <person name="Landsman D."/>
            <person name="Jordan I.K."/>
            <person name="Marino-Ramirez L."/>
        </authorList>
    </citation>
    <scope>NUCLEOTIDE SEQUENCE [LARGE SCALE GENOMIC DNA]</scope>
    <source>
        <strain evidence="1 2">CECT 3035</strain>
    </source>
</reference>
<dbReference type="GeneID" id="58487668"/>
<dbReference type="EMBL" id="AFVW02000004">
    <property type="protein sequence ID" value="EJO88057.1"/>
    <property type="molecule type" value="Genomic_DNA"/>
</dbReference>
<comment type="caution">
    <text evidence="1">The sequence shown here is derived from an EMBL/GenBank/DDBJ whole genome shotgun (WGS) entry which is preliminary data.</text>
</comment>
<gene>
    <name evidence="1" type="ORF">MCOL_V214044</name>
</gene>
<proteinExistence type="predicted"/>
<accession>J4JUX7</accession>
<dbReference type="RefSeq" id="WP_007772739.1">
    <property type="nucleotide sequence ID" value="NZ_AFVW02000004.1"/>
</dbReference>